<gene>
    <name evidence="1" type="ORF">F4821DRAFT_276571</name>
</gene>
<proteinExistence type="predicted"/>
<keyword evidence="2" id="KW-1185">Reference proteome</keyword>
<evidence type="ECO:0000313" key="1">
    <source>
        <dbReference type="EMBL" id="KAI6089002.1"/>
    </source>
</evidence>
<organism evidence="1 2">
    <name type="scientific">Hypoxylon rubiginosum</name>
    <dbReference type="NCBI Taxonomy" id="110542"/>
    <lineage>
        <taxon>Eukaryota</taxon>
        <taxon>Fungi</taxon>
        <taxon>Dikarya</taxon>
        <taxon>Ascomycota</taxon>
        <taxon>Pezizomycotina</taxon>
        <taxon>Sordariomycetes</taxon>
        <taxon>Xylariomycetidae</taxon>
        <taxon>Xylariales</taxon>
        <taxon>Hypoxylaceae</taxon>
        <taxon>Hypoxylon</taxon>
    </lineage>
</organism>
<evidence type="ECO:0000313" key="2">
    <source>
        <dbReference type="Proteomes" id="UP001497680"/>
    </source>
</evidence>
<dbReference type="Proteomes" id="UP001497680">
    <property type="component" value="Unassembled WGS sequence"/>
</dbReference>
<reference evidence="1 2" key="1">
    <citation type="journal article" date="2022" name="New Phytol.">
        <title>Ecological generalism drives hyperdiversity of secondary metabolite gene clusters in xylarialean endophytes.</title>
        <authorList>
            <person name="Franco M.E.E."/>
            <person name="Wisecaver J.H."/>
            <person name="Arnold A.E."/>
            <person name="Ju Y.M."/>
            <person name="Slot J.C."/>
            <person name="Ahrendt S."/>
            <person name="Moore L.P."/>
            <person name="Eastman K.E."/>
            <person name="Scott K."/>
            <person name="Konkel Z."/>
            <person name="Mondo S.J."/>
            <person name="Kuo A."/>
            <person name="Hayes R.D."/>
            <person name="Haridas S."/>
            <person name="Andreopoulos B."/>
            <person name="Riley R."/>
            <person name="LaButti K."/>
            <person name="Pangilinan J."/>
            <person name="Lipzen A."/>
            <person name="Amirebrahimi M."/>
            <person name="Yan J."/>
            <person name="Adam C."/>
            <person name="Keymanesh K."/>
            <person name="Ng V."/>
            <person name="Louie K."/>
            <person name="Northen T."/>
            <person name="Drula E."/>
            <person name="Henrissat B."/>
            <person name="Hsieh H.M."/>
            <person name="Youens-Clark K."/>
            <person name="Lutzoni F."/>
            <person name="Miadlikowska J."/>
            <person name="Eastwood D.C."/>
            <person name="Hamelin R.C."/>
            <person name="Grigoriev I.V."/>
            <person name="U'Ren J.M."/>
        </authorList>
    </citation>
    <scope>NUCLEOTIDE SEQUENCE [LARGE SCALE GENOMIC DNA]</scope>
    <source>
        <strain evidence="1 2">ER1909</strain>
    </source>
</reference>
<sequence length="425" mass="48969">MSTPTSSTGGETPMVTLVVSSMAANTDRQENRNFFKCMPREIILEVFKHMDSFDDIKAMFSTCRAAYNIFQQNEGHIAKAYIMRDTGEIMPYKLPVMAAASKDVDPTDSKSIQRFLDQYVRETGPWPASCFTMVIAKRSKQLVLIAEKLFGDILNGRGHCSDHPFNTTRTESIRIMRTVFMIETAGNLFYRMPDYTILTSAPCRDLEYEYWAAFSQHELRQVKPFIRYTYLMNFAVAMLQWSEPDLCSEHTDLDHNCDCPEHAAAEMFISVVGIENLWRWHNWEDDEYVEGDDTPHPVVVSFQAFLNKLSKDDNGRFITESPEKCMVSQDPVKPRFDADADALDGETLERLVHDGPGKFFECRRAIMPYWSIRYLSIWDRQIMEQHGAHEQRIFPDDGEDTGGMNDEFLEEYANYWNSAAPAVLD</sequence>
<protein>
    <submittedName>
        <fullName evidence="1">Uncharacterized protein</fullName>
    </submittedName>
</protein>
<comment type="caution">
    <text evidence="1">The sequence shown here is derived from an EMBL/GenBank/DDBJ whole genome shotgun (WGS) entry which is preliminary data.</text>
</comment>
<name>A0ACC0D8K5_9PEZI</name>
<accession>A0ACC0D8K5</accession>
<dbReference type="EMBL" id="MU394298">
    <property type="protein sequence ID" value="KAI6089002.1"/>
    <property type="molecule type" value="Genomic_DNA"/>
</dbReference>